<evidence type="ECO:0000313" key="2">
    <source>
        <dbReference type="EMBL" id="UYV63207.1"/>
    </source>
</evidence>
<dbReference type="EMBL" id="CP092864">
    <property type="protein sequence ID" value="UYV63207.1"/>
    <property type="molecule type" value="Genomic_DNA"/>
</dbReference>
<dbReference type="Pfam" id="PF00078">
    <property type="entry name" value="RVT_1"/>
    <property type="match status" value="1"/>
</dbReference>
<dbReference type="InterPro" id="IPR000477">
    <property type="entry name" value="RT_dom"/>
</dbReference>
<gene>
    <name evidence="2" type="ORF">LAZ67_2003448</name>
</gene>
<dbReference type="InterPro" id="IPR050951">
    <property type="entry name" value="Retrovirus_Pol_polyprotein"/>
</dbReference>
<accession>A0ABY6K2V5</accession>
<sequence>MPFGISAAPEEFQRRLHEVIEGLEGVEVIADFILVFAKGNTTEDAIRDHNIKLEQLLMRAREKNLKFNNDKIRLCSNQVNYMGHILSDEGLRPDPGKVKAIKAISRPQNVREIQKYLGCVNYLTKFLPRPSEVVQPLRVLTQKCMS</sequence>
<feature type="domain" description="Reverse transcriptase" evidence="1">
    <location>
        <begin position="1"/>
        <end position="86"/>
    </location>
</feature>
<dbReference type="PANTHER" id="PTHR37984:SF8">
    <property type="entry name" value="CCHC-TYPE DOMAIN-CONTAINING PROTEIN"/>
    <property type="match status" value="1"/>
</dbReference>
<dbReference type="InterPro" id="IPR043128">
    <property type="entry name" value="Rev_trsase/Diguanyl_cyclase"/>
</dbReference>
<evidence type="ECO:0000313" key="3">
    <source>
        <dbReference type="Proteomes" id="UP001235939"/>
    </source>
</evidence>
<organism evidence="2 3">
    <name type="scientific">Cordylochernes scorpioides</name>
    <dbReference type="NCBI Taxonomy" id="51811"/>
    <lineage>
        <taxon>Eukaryota</taxon>
        <taxon>Metazoa</taxon>
        <taxon>Ecdysozoa</taxon>
        <taxon>Arthropoda</taxon>
        <taxon>Chelicerata</taxon>
        <taxon>Arachnida</taxon>
        <taxon>Pseudoscorpiones</taxon>
        <taxon>Cheliferoidea</taxon>
        <taxon>Chernetidae</taxon>
        <taxon>Cordylochernes</taxon>
    </lineage>
</organism>
<reference evidence="2 3" key="1">
    <citation type="submission" date="2022-01" db="EMBL/GenBank/DDBJ databases">
        <title>A chromosomal length assembly of Cordylochernes scorpioides.</title>
        <authorList>
            <person name="Zeh D."/>
            <person name="Zeh J."/>
        </authorList>
    </citation>
    <scope>NUCLEOTIDE SEQUENCE [LARGE SCALE GENOMIC DNA]</scope>
    <source>
        <strain evidence="2">IN4F17</strain>
        <tissue evidence="2">Whole Body</tissue>
    </source>
</reference>
<evidence type="ECO:0000259" key="1">
    <source>
        <dbReference type="Pfam" id="PF00078"/>
    </source>
</evidence>
<dbReference type="SUPFAM" id="SSF56672">
    <property type="entry name" value="DNA/RNA polymerases"/>
    <property type="match status" value="1"/>
</dbReference>
<name>A0ABY6K2V5_9ARAC</name>
<dbReference type="Gene3D" id="3.30.70.270">
    <property type="match status" value="2"/>
</dbReference>
<protein>
    <submittedName>
        <fullName evidence="2">K02A2.6-like</fullName>
    </submittedName>
</protein>
<proteinExistence type="predicted"/>
<keyword evidence="3" id="KW-1185">Reference proteome</keyword>
<dbReference type="PANTHER" id="PTHR37984">
    <property type="entry name" value="PROTEIN CBG26694"/>
    <property type="match status" value="1"/>
</dbReference>
<dbReference type="Proteomes" id="UP001235939">
    <property type="component" value="Chromosome 02"/>
</dbReference>
<dbReference type="InterPro" id="IPR043502">
    <property type="entry name" value="DNA/RNA_pol_sf"/>
</dbReference>